<reference evidence="7" key="1">
    <citation type="submission" date="2021-06" db="EMBL/GenBank/DDBJ databases">
        <authorList>
            <person name="Kallberg Y."/>
            <person name="Tangrot J."/>
            <person name="Rosling A."/>
        </authorList>
    </citation>
    <scope>NUCLEOTIDE SEQUENCE</scope>
    <source>
        <strain evidence="7">CL551</strain>
    </source>
</reference>
<dbReference type="Proteomes" id="UP000789342">
    <property type="component" value="Unassembled WGS sequence"/>
</dbReference>
<evidence type="ECO:0000313" key="7">
    <source>
        <dbReference type="EMBL" id="CAG8770055.1"/>
    </source>
</evidence>
<evidence type="ECO:0000256" key="3">
    <source>
        <dbReference type="ARBA" id="ARBA00022741"/>
    </source>
</evidence>
<feature type="non-terminal residue" evidence="7">
    <location>
        <position position="1"/>
    </location>
</feature>
<dbReference type="PANTHER" id="PTHR24348">
    <property type="entry name" value="SERINE/THREONINE-PROTEIN KINASE UNC-51-RELATED"/>
    <property type="match status" value="1"/>
</dbReference>
<dbReference type="GO" id="GO:0016020">
    <property type="term" value="C:membrane"/>
    <property type="evidence" value="ECO:0007669"/>
    <property type="project" value="TreeGrafter"/>
</dbReference>
<dbReference type="InterPro" id="IPR011009">
    <property type="entry name" value="Kinase-like_dom_sf"/>
</dbReference>
<dbReference type="SUPFAM" id="SSF56112">
    <property type="entry name" value="Protein kinase-like (PK-like)"/>
    <property type="match status" value="1"/>
</dbReference>
<dbReference type="GO" id="GO:0005776">
    <property type="term" value="C:autophagosome"/>
    <property type="evidence" value="ECO:0007669"/>
    <property type="project" value="TreeGrafter"/>
</dbReference>
<dbReference type="AlphaFoldDB" id="A0A9N9JA39"/>
<dbReference type="GO" id="GO:0004674">
    <property type="term" value="F:protein serine/threonine kinase activity"/>
    <property type="evidence" value="ECO:0007669"/>
    <property type="project" value="UniProtKB-EC"/>
</dbReference>
<evidence type="ECO:0000256" key="1">
    <source>
        <dbReference type="ARBA" id="ARBA00012513"/>
    </source>
</evidence>
<protein>
    <recommendedName>
        <fullName evidence="1">non-specific serine/threonine protein kinase</fullName>
        <ecNumber evidence="1">2.7.11.1</ecNumber>
    </recommendedName>
</protein>
<evidence type="ECO:0000256" key="2">
    <source>
        <dbReference type="ARBA" id="ARBA00022679"/>
    </source>
</evidence>
<dbReference type="PROSITE" id="PS50011">
    <property type="entry name" value="PROTEIN_KINASE_DOM"/>
    <property type="match status" value="1"/>
</dbReference>
<evidence type="ECO:0000313" key="8">
    <source>
        <dbReference type="Proteomes" id="UP000789342"/>
    </source>
</evidence>
<keyword evidence="2" id="KW-0808">Transferase</keyword>
<dbReference type="Gene3D" id="1.10.510.10">
    <property type="entry name" value="Transferase(Phosphotransferase) domain 1"/>
    <property type="match status" value="1"/>
</dbReference>
<dbReference type="EC" id="2.7.11.1" evidence="1"/>
<dbReference type="InterPro" id="IPR045269">
    <property type="entry name" value="Atg1-like"/>
</dbReference>
<feature type="domain" description="Protein kinase" evidence="6">
    <location>
        <begin position="49"/>
        <end position="208"/>
    </location>
</feature>
<dbReference type="GO" id="GO:0005524">
    <property type="term" value="F:ATP binding"/>
    <property type="evidence" value="ECO:0007669"/>
    <property type="project" value="UniProtKB-KW"/>
</dbReference>
<feature type="non-terminal residue" evidence="7">
    <location>
        <position position="208"/>
    </location>
</feature>
<evidence type="ECO:0000259" key="6">
    <source>
        <dbReference type="PROSITE" id="PS50011"/>
    </source>
</evidence>
<name>A0A9N9JA39_9GLOM</name>
<evidence type="ECO:0000256" key="5">
    <source>
        <dbReference type="ARBA" id="ARBA00022840"/>
    </source>
</evidence>
<dbReference type="GO" id="GO:0010506">
    <property type="term" value="P:regulation of autophagy"/>
    <property type="evidence" value="ECO:0007669"/>
    <property type="project" value="InterPro"/>
</dbReference>
<keyword evidence="4" id="KW-0418">Kinase</keyword>
<dbReference type="GO" id="GO:0000407">
    <property type="term" value="C:phagophore assembly site"/>
    <property type="evidence" value="ECO:0007669"/>
    <property type="project" value="TreeGrafter"/>
</dbReference>
<sequence length="208" mass="24093">IDTMLFDLPGVEKTSEYQTIVGSEGQQESALANLEQRKFISKWIPYEEFSEIEKIGQGRSSQVYKAIRYKNGNKMMAKEKKVALRILNKSQNLDSEFLKEPKLEFLFSKKHKRINECYAISQDPTTMNHILVMRYRPIDLKVYLQANFTKITWFNKREILNNVALGIMSIHRWNIIHRSLHSGNLLMAKGQPNPVAEIDLGFNQTAEG</sequence>
<gene>
    <name evidence="7" type="ORF">AMORRO_LOCUS16521</name>
</gene>
<dbReference type="OrthoDB" id="6718656at2759"/>
<dbReference type="GO" id="GO:0005829">
    <property type="term" value="C:cytosol"/>
    <property type="evidence" value="ECO:0007669"/>
    <property type="project" value="TreeGrafter"/>
</dbReference>
<dbReference type="InterPro" id="IPR001245">
    <property type="entry name" value="Ser-Thr/Tyr_kinase_cat_dom"/>
</dbReference>
<organism evidence="7 8">
    <name type="scientific">Acaulospora morrowiae</name>
    <dbReference type="NCBI Taxonomy" id="94023"/>
    <lineage>
        <taxon>Eukaryota</taxon>
        <taxon>Fungi</taxon>
        <taxon>Fungi incertae sedis</taxon>
        <taxon>Mucoromycota</taxon>
        <taxon>Glomeromycotina</taxon>
        <taxon>Glomeromycetes</taxon>
        <taxon>Diversisporales</taxon>
        <taxon>Acaulosporaceae</taxon>
        <taxon>Acaulospora</taxon>
    </lineage>
</organism>
<evidence type="ECO:0000256" key="4">
    <source>
        <dbReference type="ARBA" id="ARBA00022777"/>
    </source>
</evidence>
<accession>A0A9N9JA39</accession>
<proteinExistence type="predicted"/>
<dbReference type="Pfam" id="PF07714">
    <property type="entry name" value="PK_Tyr_Ser-Thr"/>
    <property type="match status" value="1"/>
</dbReference>
<dbReference type="GO" id="GO:0000045">
    <property type="term" value="P:autophagosome assembly"/>
    <property type="evidence" value="ECO:0007669"/>
    <property type="project" value="TreeGrafter"/>
</dbReference>
<dbReference type="InterPro" id="IPR000719">
    <property type="entry name" value="Prot_kinase_dom"/>
</dbReference>
<keyword evidence="3" id="KW-0547">Nucleotide-binding</keyword>
<dbReference type="PANTHER" id="PTHR24348:SF22">
    <property type="entry name" value="NON-SPECIFIC SERINE_THREONINE PROTEIN KINASE"/>
    <property type="match status" value="1"/>
</dbReference>
<dbReference type="EMBL" id="CAJVPV010045979">
    <property type="protein sequence ID" value="CAG8770055.1"/>
    <property type="molecule type" value="Genomic_DNA"/>
</dbReference>
<keyword evidence="5" id="KW-0067">ATP-binding</keyword>
<comment type="caution">
    <text evidence="7">The sequence shown here is derived from an EMBL/GenBank/DDBJ whole genome shotgun (WGS) entry which is preliminary data.</text>
</comment>
<keyword evidence="8" id="KW-1185">Reference proteome</keyword>